<dbReference type="InterPro" id="IPR000175">
    <property type="entry name" value="Na/ntran_symport"/>
</dbReference>
<keyword evidence="4 10" id="KW-0812">Transmembrane</keyword>
<feature type="transmembrane region" description="Helical" evidence="10">
    <location>
        <begin position="433"/>
        <end position="462"/>
    </location>
</feature>
<dbReference type="EMBL" id="CAJHNH020001057">
    <property type="protein sequence ID" value="CAG5121286.1"/>
    <property type="molecule type" value="Genomic_DNA"/>
</dbReference>
<dbReference type="GO" id="GO:0005886">
    <property type="term" value="C:plasma membrane"/>
    <property type="evidence" value="ECO:0007669"/>
    <property type="project" value="TreeGrafter"/>
</dbReference>
<keyword evidence="12" id="KW-1185">Reference proteome</keyword>
<keyword evidence="9" id="KW-1015">Disulfide bond</keyword>
<feature type="transmembrane region" description="Helical" evidence="10">
    <location>
        <begin position="120"/>
        <end position="138"/>
    </location>
</feature>
<dbReference type="SUPFAM" id="SSF161070">
    <property type="entry name" value="SNF-like"/>
    <property type="match status" value="1"/>
</dbReference>
<keyword evidence="3" id="KW-0813">Transport</keyword>
<comment type="similarity">
    <text evidence="2">Belongs to the sodium:neurotransmitter symporter (SNF) (TC 2.A.22) family.</text>
</comment>
<feature type="transmembrane region" description="Helical" evidence="10">
    <location>
        <begin position="226"/>
        <end position="247"/>
    </location>
</feature>
<feature type="transmembrane region" description="Helical" evidence="10">
    <location>
        <begin position="398"/>
        <end position="421"/>
    </location>
</feature>
<evidence type="ECO:0000256" key="1">
    <source>
        <dbReference type="ARBA" id="ARBA00004141"/>
    </source>
</evidence>
<evidence type="ECO:0000313" key="12">
    <source>
        <dbReference type="Proteomes" id="UP000678393"/>
    </source>
</evidence>
<evidence type="ECO:0000256" key="4">
    <source>
        <dbReference type="ARBA" id="ARBA00022692"/>
    </source>
</evidence>
<proteinExistence type="inferred from homology"/>
<evidence type="ECO:0000256" key="10">
    <source>
        <dbReference type="SAM" id="Phobius"/>
    </source>
</evidence>
<accession>A0A8S3Z3R1</accession>
<keyword evidence="7" id="KW-0325">Glycoprotein</keyword>
<comment type="caution">
    <text evidence="11">The sequence shown here is derived from an EMBL/GenBank/DDBJ whole genome shotgun (WGS) entry which is preliminary data.</text>
</comment>
<evidence type="ECO:0000256" key="8">
    <source>
        <dbReference type="PIRSR" id="PIRSR600175-1"/>
    </source>
</evidence>
<feature type="binding site" evidence="8">
    <location>
        <position position="300"/>
    </location>
    <ligand>
        <name>Na(+)</name>
        <dbReference type="ChEBI" id="CHEBI:29101"/>
        <label>1</label>
    </ligand>
</feature>
<dbReference type="AlphaFoldDB" id="A0A8S3Z3R1"/>
<evidence type="ECO:0000256" key="6">
    <source>
        <dbReference type="ARBA" id="ARBA00023136"/>
    </source>
</evidence>
<dbReference type="PRINTS" id="PR00176">
    <property type="entry name" value="NANEUSMPORT"/>
</dbReference>
<dbReference type="GO" id="GO:0046872">
    <property type="term" value="F:metal ion binding"/>
    <property type="evidence" value="ECO:0007669"/>
    <property type="project" value="UniProtKB-KW"/>
</dbReference>
<sequence length="515" mass="57320">LGLAMNTLSAIFHWYYIMYLAWSLVYLANSVRSPLPWTLCNQNWNTDRCAFKGGATTNVSGANVNEGTQASDHSGASFLNDTIFNTRRVAVSASEEFWLNNVLELSSGLDSMDGVPWRNVIAILVAYAVCMACLIRGVRSVGKVVYISATLPYILLMVLIIRGVTLPGAVDGILFYVWPDFRKLQKLQTWLEASIQAFYSVGVIGGAVTTASSYNKFKNNCLKDSVILVLVCEGTSIYAGFAIVSILGHMSHVLNVPISNFSASGPGLAFVVYPEALSYLPVPQLWSVLFFIMLFMVGMDSQFAGIEIFLTSLFDAIPRQTRKWKALITVGVCLFLFVTAMPLASRGGMYIFVLFDWYISAFSSFVIGILECVVVAWIYGVENIYDDIELMIGRRPPFLFAIMWKYITPFTLACVMINLLLTYEPPVFEGYTYSPWAIFMGWIIASLPLIPILLFAAVYLATLQGSFKTRLKIACTPSAEWCPSDINIREQYRLNGTGSNPQKIKLPLLHVECKF</sequence>
<evidence type="ECO:0000256" key="5">
    <source>
        <dbReference type="ARBA" id="ARBA00022989"/>
    </source>
</evidence>
<keyword evidence="5 10" id="KW-1133">Transmembrane helix</keyword>
<feature type="transmembrane region" description="Helical" evidence="10">
    <location>
        <begin position="150"/>
        <end position="177"/>
    </location>
</feature>
<feature type="transmembrane region" description="Helical" evidence="10">
    <location>
        <begin position="288"/>
        <end position="314"/>
    </location>
</feature>
<keyword evidence="6 10" id="KW-0472">Membrane</keyword>
<feature type="binding site" evidence="8">
    <location>
        <position position="200"/>
    </location>
    <ligand>
        <name>Na(+)</name>
        <dbReference type="ChEBI" id="CHEBI:29101"/>
        <label>1</label>
    </ligand>
</feature>
<dbReference type="Proteomes" id="UP000678393">
    <property type="component" value="Unassembled WGS sequence"/>
</dbReference>
<feature type="transmembrane region" description="Helical" evidence="10">
    <location>
        <begin position="326"/>
        <end position="345"/>
    </location>
</feature>
<evidence type="ECO:0000256" key="7">
    <source>
        <dbReference type="ARBA" id="ARBA00023180"/>
    </source>
</evidence>
<feature type="disulfide bond" evidence="9">
    <location>
        <begin position="40"/>
        <end position="49"/>
    </location>
</feature>
<evidence type="ECO:0000256" key="9">
    <source>
        <dbReference type="PIRSR" id="PIRSR600175-2"/>
    </source>
</evidence>
<evidence type="ECO:0000313" key="11">
    <source>
        <dbReference type="EMBL" id="CAG5121286.1"/>
    </source>
</evidence>
<dbReference type="PROSITE" id="PS50267">
    <property type="entry name" value="NA_NEUROTRAN_SYMP_3"/>
    <property type="match status" value="1"/>
</dbReference>
<feature type="transmembrane region" description="Helical" evidence="10">
    <location>
        <begin position="197"/>
        <end position="214"/>
    </location>
</feature>
<keyword evidence="8" id="KW-0915">Sodium</keyword>
<comment type="subcellular location">
    <subcellularLocation>
        <location evidence="1">Membrane</location>
        <topology evidence="1">Multi-pass membrane protein</topology>
    </subcellularLocation>
</comment>
<evidence type="ECO:0008006" key="13">
    <source>
        <dbReference type="Google" id="ProtNLM"/>
    </source>
</evidence>
<feature type="binding site" evidence="8">
    <location>
        <position position="301"/>
    </location>
    <ligand>
        <name>Na(+)</name>
        <dbReference type="ChEBI" id="CHEBI:29101"/>
        <label>1</label>
    </ligand>
</feature>
<evidence type="ECO:0000256" key="2">
    <source>
        <dbReference type="ARBA" id="ARBA00006459"/>
    </source>
</evidence>
<keyword evidence="8" id="KW-0479">Metal-binding</keyword>
<reference evidence="11" key="1">
    <citation type="submission" date="2021-04" db="EMBL/GenBank/DDBJ databases">
        <authorList>
            <consortium name="Molecular Ecology Group"/>
        </authorList>
    </citation>
    <scope>NUCLEOTIDE SEQUENCE</scope>
</reference>
<feature type="non-terminal residue" evidence="11">
    <location>
        <position position="1"/>
    </location>
</feature>
<dbReference type="PANTHER" id="PTHR11616">
    <property type="entry name" value="SODIUM/CHLORIDE DEPENDENT TRANSPORTER"/>
    <property type="match status" value="1"/>
</dbReference>
<organism evidence="11 12">
    <name type="scientific">Candidula unifasciata</name>
    <dbReference type="NCBI Taxonomy" id="100452"/>
    <lineage>
        <taxon>Eukaryota</taxon>
        <taxon>Metazoa</taxon>
        <taxon>Spiralia</taxon>
        <taxon>Lophotrochozoa</taxon>
        <taxon>Mollusca</taxon>
        <taxon>Gastropoda</taxon>
        <taxon>Heterobranchia</taxon>
        <taxon>Euthyneura</taxon>
        <taxon>Panpulmonata</taxon>
        <taxon>Eupulmonata</taxon>
        <taxon>Stylommatophora</taxon>
        <taxon>Helicina</taxon>
        <taxon>Helicoidea</taxon>
        <taxon>Geomitridae</taxon>
        <taxon>Candidula</taxon>
    </lineage>
</organism>
<dbReference type="OrthoDB" id="6084364at2759"/>
<protein>
    <recommendedName>
        <fullName evidence="13">Sodium-and chloride-dependent glycine transporter 2</fullName>
    </recommendedName>
</protein>
<feature type="transmembrane region" description="Helical" evidence="10">
    <location>
        <begin position="357"/>
        <end position="378"/>
    </location>
</feature>
<evidence type="ECO:0000256" key="3">
    <source>
        <dbReference type="ARBA" id="ARBA00022448"/>
    </source>
</evidence>
<dbReference type="GO" id="GO:0089718">
    <property type="term" value="P:amino acid import across plasma membrane"/>
    <property type="evidence" value="ECO:0007669"/>
    <property type="project" value="TreeGrafter"/>
</dbReference>
<dbReference type="GO" id="GO:0005283">
    <property type="term" value="F:amino acid:sodium symporter activity"/>
    <property type="evidence" value="ECO:0007669"/>
    <property type="project" value="TreeGrafter"/>
</dbReference>
<name>A0A8S3Z3R1_9EUPU</name>
<dbReference type="InterPro" id="IPR037272">
    <property type="entry name" value="SNS_sf"/>
</dbReference>
<dbReference type="Pfam" id="PF00209">
    <property type="entry name" value="SNF"/>
    <property type="match status" value="1"/>
</dbReference>
<gene>
    <name evidence="11" type="ORF">CUNI_LOCUS6844</name>
</gene>
<feature type="transmembrane region" description="Helical" evidence="10">
    <location>
        <begin position="12"/>
        <end position="29"/>
    </location>
</feature>
<dbReference type="PANTHER" id="PTHR11616:SF321">
    <property type="entry name" value="SODIUM-DEPENDENT NUTRIENT AMINO ACID TRANSPORTER 1-RELATED"/>
    <property type="match status" value="1"/>
</dbReference>